<feature type="compositionally biased region" description="Low complexity" evidence="4">
    <location>
        <begin position="7"/>
        <end position="34"/>
    </location>
</feature>
<protein>
    <recommendedName>
        <fullName evidence="7">P53 and DNA damage-regulated protein 1</fullName>
    </recommendedName>
</protein>
<dbReference type="PANTHER" id="PTHR21162">
    <property type="entry name" value="P53 AND DNA DAMAGE-REGULATED PROTEIN"/>
    <property type="match status" value="1"/>
</dbReference>
<dbReference type="AlphaFoldDB" id="A0AAN7TMK0"/>
<proteinExistence type="predicted"/>
<dbReference type="GO" id="GO:0005737">
    <property type="term" value="C:cytoplasm"/>
    <property type="evidence" value="ECO:0007669"/>
    <property type="project" value="UniProtKB-SubCell"/>
</dbReference>
<name>A0AAN7TMK0_9MYCE</name>
<evidence type="ECO:0000256" key="3">
    <source>
        <dbReference type="ARBA" id="ARBA00023186"/>
    </source>
</evidence>
<dbReference type="EMBL" id="JAVFKY010000005">
    <property type="protein sequence ID" value="KAK5576752.1"/>
    <property type="molecule type" value="Genomic_DNA"/>
</dbReference>
<comment type="caution">
    <text evidence="5">The sequence shown here is derived from an EMBL/GenBank/DDBJ whole genome shotgun (WGS) entry which is preliminary data.</text>
</comment>
<evidence type="ECO:0008006" key="7">
    <source>
        <dbReference type="Google" id="ProtNLM"/>
    </source>
</evidence>
<evidence type="ECO:0000256" key="4">
    <source>
        <dbReference type="SAM" id="MobiDB-lite"/>
    </source>
</evidence>
<evidence type="ECO:0000256" key="2">
    <source>
        <dbReference type="ARBA" id="ARBA00022490"/>
    </source>
</evidence>
<reference evidence="5 6" key="1">
    <citation type="submission" date="2023-11" db="EMBL/GenBank/DDBJ databases">
        <title>Dfirmibasis_genome.</title>
        <authorList>
            <person name="Edelbroek B."/>
            <person name="Kjellin J."/>
            <person name="Jerlstrom-Hultqvist J."/>
            <person name="Soderbom F."/>
        </authorList>
    </citation>
    <scope>NUCLEOTIDE SEQUENCE [LARGE SCALE GENOMIC DNA]</scope>
    <source>
        <strain evidence="5 6">TNS-C-14</strain>
    </source>
</reference>
<keyword evidence="3" id="KW-0143">Chaperone</keyword>
<feature type="region of interest" description="Disordered" evidence="4">
    <location>
        <begin position="1"/>
        <end position="36"/>
    </location>
</feature>
<keyword evidence="2" id="KW-0963">Cytoplasm</keyword>
<evidence type="ECO:0000256" key="1">
    <source>
        <dbReference type="ARBA" id="ARBA00004496"/>
    </source>
</evidence>
<keyword evidence="6" id="KW-1185">Reference proteome</keyword>
<dbReference type="Proteomes" id="UP001344447">
    <property type="component" value="Unassembled WGS sequence"/>
</dbReference>
<comment type="subcellular location">
    <subcellularLocation>
        <location evidence="1">Cytoplasm</location>
    </subcellularLocation>
</comment>
<evidence type="ECO:0000313" key="6">
    <source>
        <dbReference type="Proteomes" id="UP001344447"/>
    </source>
</evidence>
<dbReference type="PANTHER" id="PTHR21162:SF0">
    <property type="entry name" value="P53 AND DNA DAMAGE-REGULATED PROTEIN 1"/>
    <property type="match status" value="1"/>
</dbReference>
<sequence length="150" mass="17465">MKKQPINNNNNSKNNVNNNSKNNNNVNNNNNNSDVNKKVEEMYLAKEELREDIIIDKRKILDLDQRNNLNIEALDNIVNMKSENKNGKLWIYTGDIFIQMKEGNAKELIIKENDSIESEIGSLQSGLVEKQQNLKQLEIDYQLERNKLFT</sequence>
<dbReference type="InterPro" id="IPR030482">
    <property type="entry name" value="PDRG1"/>
</dbReference>
<evidence type="ECO:0000313" key="5">
    <source>
        <dbReference type="EMBL" id="KAK5576752.1"/>
    </source>
</evidence>
<accession>A0AAN7TMK0</accession>
<organism evidence="5 6">
    <name type="scientific">Dictyostelium firmibasis</name>
    <dbReference type="NCBI Taxonomy" id="79012"/>
    <lineage>
        <taxon>Eukaryota</taxon>
        <taxon>Amoebozoa</taxon>
        <taxon>Evosea</taxon>
        <taxon>Eumycetozoa</taxon>
        <taxon>Dictyostelia</taxon>
        <taxon>Dictyosteliales</taxon>
        <taxon>Dictyosteliaceae</taxon>
        <taxon>Dictyostelium</taxon>
    </lineage>
</organism>
<gene>
    <name evidence="5" type="ORF">RB653_007896</name>
</gene>
<dbReference type="CDD" id="cd22860">
    <property type="entry name" value="PDRG1"/>
    <property type="match status" value="1"/>
</dbReference>